<evidence type="ECO:0000313" key="4">
    <source>
        <dbReference type="Proteomes" id="UP000005938"/>
    </source>
</evidence>
<dbReference type="InterPro" id="IPR032812">
    <property type="entry name" value="SbsA_Ig"/>
</dbReference>
<organism evidence="3 4">
    <name type="scientific">Imtechella halotolerans K1</name>
    <dbReference type="NCBI Taxonomy" id="946077"/>
    <lineage>
        <taxon>Bacteria</taxon>
        <taxon>Pseudomonadati</taxon>
        <taxon>Bacteroidota</taxon>
        <taxon>Flavobacteriia</taxon>
        <taxon>Flavobacteriales</taxon>
        <taxon>Flavobacteriaceae</taxon>
        <taxon>Imtechella</taxon>
    </lineage>
</organism>
<keyword evidence="1" id="KW-0732">Signal</keyword>
<sequence>MWVVIIALTTNCAKRGTPTGGAKDTIPPVLLDANPKQGTTNFKNKSIRLTFDEFVKLKDIQKQLIVSPPLTLFPDIVPQGVPSKYFDIKISDTLKENTTYVFNFGQSVTDNNEGNPLPFFKYVFSTGSYIDSLSVRGRISDALEQKPDNFVTVMLYELNESYSDSVVFKERPLYVTNTLDSLRDFEISNVKAGKYLLRALKDKNSNYLYDQKSDKIAFWEEPISVPSDSVYELKLFKEINNYKAIRPSQVASNRIQFGYEGTLAGIEINPISPLPPDFKYAITKEPKKDTLNFWYSPVDVDSLLFTVGKEQKIDTFTVKLKKLKKDSLQIANTQSSSLSLKIPFSLSSNIPLVATDISKMKIFDKDTLSVPFDVTLKDDNRKLQFNFKVEPSQVYRLQMLPEALTDFYGVSSDTLQYTLRTKSLSDYGTIKLKLSNAKVFPIIVQITNEKGEVQDEIYAESFQSEFLFEYLDPAKYFIRIIEDVNNNRVWDTGNYLEKLQPERVLYYPTVVTVRANWVYEETFTLQ</sequence>
<accession>I0WJS2</accession>
<dbReference type="Pfam" id="PF13205">
    <property type="entry name" value="Big_5"/>
    <property type="match status" value="1"/>
</dbReference>
<dbReference type="eggNOG" id="COG4704">
    <property type="taxonomic scope" value="Bacteria"/>
</dbReference>
<feature type="domain" description="SbsA Ig-like" evidence="2">
    <location>
        <begin position="24"/>
        <end position="126"/>
    </location>
</feature>
<keyword evidence="4" id="KW-1185">Reference proteome</keyword>
<evidence type="ECO:0000313" key="3">
    <source>
        <dbReference type="EMBL" id="EID76638.1"/>
    </source>
</evidence>
<evidence type="ECO:0000256" key="1">
    <source>
        <dbReference type="ARBA" id="ARBA00022729"/>
    </source>
</evidence>
<proteinExistence type="predicted"/>
<evidence type="ECO:0000259" key="2">
    <source>
        <dbReference type="Pfam" id="PF13205"/>
    </source>
</evidence>
<reference evidence="3 4" key="1">
    <citation type="journal article" date="2012" name="J. Bacteriol.">
        <title>Genome Sequence of the Halotolerant Bacterium Imtechella halotolerans K1T.</title>
        <authorList>
            <person name="Kumar S."/>
            <person name="Vikram S."/>
            <person name="Subramanian S."/>
            <person name="Raghava G.P."/>
            <person name="Pinnaka A.K."/>
        </authorList>
    </citation>
    <scope>NUCLEOTIDE SEQUENCE [LARGE SCALE GENOMIC DNA]</scope>
    <source>
        <strain evidence="3 4">K1</strain>
    </source>
</reference>
<comment type="caution">
    <text evidence="3">The sequence shown here is derived from an EMBL/GenBank/DDBJ whole genome shotgun (WGS) entry which is preliminary data.</text>
</comment>
<gene>
    <name evidence="3" type="ORF">W5A_01405</name>
</gene>
<dbReference type="STRING" id="946077.W5A_01405"/>
<dbReference type="EMBL" id="AJJU01000002">
    <property type="protein sequence ID" value="EID76638.1"/>
    <property type="molecule type" value="Genomic_DNA"/>
</dbReference>
<name>I0WJS2_9FLAO</name>
<dbReference type="PATRIC" id="fig|946077.3.peg.287"/>
<dbReference type="AlphaFoldDB" id="I0WJS2"/>
<dbReference type="Proteomes" id="UP000005938">
    <property type="component" value="Unassembled WGS sequence"/>
</dbReference>
<protein>
    <recommendedName>
        <fullName evidence="2">SbsA Ig-like domain-containing protein</fullName>
    </recommendedName>
</protein>